<evidence type="ECO:0000313" key="3">
    <source>
        <dbReference type="Proteomes" id="UP000295518"/>
    </source>
</evidence>
<feature type="transmembrane region" description="Helical" evidence="1">
    <location>
        <begin position="139"/>
        <end position="160"/>
    </location>
</feature>
<evidence type="ECO:0000313" key="2">
    <source>
        <dbReference type="EMBL" id="TDO20552.1"/>
    </source>
</evidence>
<dbReference type="RefSeq" id="WP_094254553.1">
    <property type="nucleotide sequence ID" value="NZ_NNCE01000002.1"/>
</dbReference>
<gene>
    <name evidence="2" type="ORF">EI74_0388</name>
</gene>
<proteinExistence type="predicted"/>
<feature type="transmembrane region" description="Helical" evidence="1">
    <location>
        <begin position="250"/>
        <end position="274"/>
    </location>
</feature>
<dbReference type="OrthoDB" id="400043at2"/>
<keyword evidence="1" id="KW-0472">Membrane</keyword>
<dbReference type="Proteomes" id="UP000295518">
    <property type="component" value="Unassembled WGS sequence"/>
</dbReference>
<keyword evidence="1" id="KW-0812">Transmembrane</keyword>
<name>A0A4R6IET6_9MOLU</name>
<reference evidence="2 3" key="1">
    <citation type="submission" date="2019-03" db="EMBL/GenBank/DDBJ databases">
        <title>Genomic Encyclopedia of Archaeal and Bacterial Type Strains, Phase II (KMG-II): from individual species to whole genera.</title>
        <authorList>
            <person name="Goeker M."/>
        </authorList>
    </citation>
    <scope>NUCLEOTIDE SEQUENCE [LARGE SCALE GENOMIC DNA]</scope>
    <source>
        <strain evidence="2 3">ATCC 700618</strain>
    </source>
</reference>
<comment type="caution">
    <text evidence="2">The sequence shown here is derived from an EMBL/GenBank/DDBJ whole genome shotgun (WGS) entry which is preliminary data.</text>
</comment>
<protein>
    <submittedName>
        <fullName evidence="2">Uncharacterized protein</fullName>
    </submittedName>
</protein>
<keyword evidence="1" id="KW-1133">Transmembrane helix</keyword>
<organism evidence="2 3">
    <name type="scientific">Mycoplasma testudineum</name>
    <dbReference type="NCBI Taxonomy" id="244584"/>
    <lineage>
        <taxon>Bacteria</taxon>
        <taxon>Bacillati</taxon>
        <taxon>Mycoplasmatota</taxon>
        <taxon>Mollicutes</taxon>
        <taxon>Mycoplasmataceae</taxon>
        <taxon>Mycoplasma</taxon>
    </lineage>
</organism>
<dbReference type="EMBL" id="SNWN01000010">
    <property type="protein sequence ID" value="TDO20552.1"/>
    <property type="molecule type" value="Genomic_DNA"/>
</dbReference>
<keyword evidence="3" id="KW-1185">Reference proteome</keyword>
<accession>A0A4R6IET6</accession>
<dbReference type="AlphaFoldDB" id="A0A4R6IET6"/>
<feature type="transmembrane region" description="Helical" evidence="1">
    <location>
        <begin position="104"/>
        <end position="127"/>
    </location>
</feature>
<evidence type="ECO:0000256" key="1">
    <source>
        <dbReference type="SAM" id="Phobius"/>
    </source>
</evidence>
<sequence length="277" mass="33248">MARKSKKISRQERLAQVEKKLQLLDENEFILKFEWLKSPDSEASLKRPEKARISNWDTKSDFYNSYNNGDDSAKLQLFRMMQRLFSVNKQEGNIFKKTFSKKSYLFYLWISTVSLLTMMFFIIAYLFTGNRVQETNNTTIYLVIALGLLFFVLISLYFLFKVNKIMAYKNKWIKEYFGNFWSQKNVKFSFSKEAQILKFLDNKIENLPAEIPDFFTDQDFLNFKVLFFREFYFHEPINPRWKYKVKYKLFSLNFSIVHFVFFLGLITSVAMLVLTLI</sequence>